<dbReference type="PRINTS" id="PR01181">
    <property type="entry name" value="DAPDCRBXLASE"/>
</dbReference>
<feature type="binding site" evidence="5">
    <location>
        <position position="311"/>
    </location>
    <ligand>
        <name>substrate</name>
    </ligand>
</feature>
<dbReference type="HAMAP" id="MF_02120">
    <property type="entry name" value="LysA"/>
    <property type="match status" value="1"/>
</dbReference>
<keyword evidence="4 5" id="KW-0456">Lyase</keyword>
<name>A0A1P8WBJ2_9PLAN</name>
<keyword evidence="5" id="KW-0457">Lysine biosynthesis</keyword>
<evidence type="ECO:0000256" key="2">
    <source>
        <dbReference type="ARBA" id="ARBA00022793"/>
    </source>
</evidence>
<evidence type="ECO:0000256" key="5">
    <source>
        <dbReference type="HAMAP-Rule" id="MF_02120"/>
    </source>
</evidence>
<organism evidence="9 10">
    <name type="scientific">Fuerstiella marisgermanici</name>
    <dbReference type="NCBI Taxonomy" id="1891926"/>
    <lineage>
        <taxon>Bacteria</taxon>
        <taxon>Pseudomonadati</taxon>
        <taxon>Planctomycetota</taxon>
        <taxon>Planctomycetia</taxon>
        <taxon>Planctomycetales</taxon>
        <taxon>Planctomycetaceae</taxon>
        <taxon>Fuerstiella</taxon>
    </lineage>
</organism>
<dbReference type="PANTHER" id="PTHR43727">
    <property type="entry name" value="DIAMINOPIMELATE DECARBOXYLASE"/>
    <property type="match status" value="1"/>
</dbReference>
<dbReference type="EC" id="4.1.1.20" evidence="5"/>
<evidence type="ECO:0000256" key="1">
    <source>
        <dbReference type="ARBA" id="ARBA00001933"/>
    </source>
</evidence>
<dbReference type="Proteomes" id="UP000187735">
    <property type="component" value="Chromosome"/>
</dbReference>
<dbReference type="AlphaFoldDB" id="A0A1P8WBJ2"/>
<comment type="subunit">
    <text evidence="5">Homodimer.</text>
</comment>
<comment type="cofactor">
    <cofactor evidence="1 5 6">
        <name>pyridoxal 5'-phosphate</name>
        <dbReference type="ChEBI" id="CHEBI:597326"/>
    </cofactor>
</comment>
<dbReference type="Gene3D" id="2.40.37.10">
    <property type="entry name" value="Lyase, Ornithine Decarboxylase, Chain A, domain 1"/>
    <property type="match status" value="1"/>
</dbReference>
<accession>A0A1P8WBJ2</accession>
<protein>
    <recommendedName>
        <fullName evidence="5">Diaminopimelate decarboxylase</fullName>
        <shortName evidence="5">DAP decarboxylase</shortName>
        <shortName evidence="5">DAPDC</shortName>
        <ecNumber evidence="5">4.1.1.20</ecNumber>
    </recommendedName>
</protein>
<reference evidence="9 10" key="1">
    <citation type="journal article" date="2016" name="Front. Microbiol.">
        <title>Fuerstia marisgermanicae gen. nov., sp. nov., an Unusual Member of the Phylum Planctomycetes from the German Wadden Sea.</title>
        <authorList>
            <person name="Kohn T."/>
            <person name="Heuer A."/>
            <person name="Jogler M."/>
            <person name="Vollmers J."/>
            <person name="Boedeker C."/>
            <person name="Bunk B."/>
            <person name="Rast P."/>
            <person name="Borchert D."/>
            <person name="Glockner I."/>
            <person name="Freese H.M."/>
            <person name="Klenk H.P."/>
            <person name="Overmann J."/>
            <person name="Kaster A.K."/>
            <person name="Rohde M."/>
            <person name="Wiegand S."/>
            <person name="Jogler C."/>
        </authorList>
    </citation>
    <scope>NUCLEOTIDE SEQUENCE [LARGE SCALE GENOMIC DNA]</scope>
    <source>
        <strain evidence="9 10">NH11</strain>
    </source>
</reference>
<dbReference type="PROSITE" id="PS00879">
    <property type="entry name" value="ODR_DC_2_2"/>
    <property type="match status" value="1"/>
</dbReference>
<evidence type="ECO:0000256" key="3">
    <source>
        <dbReference type="ARBA" id="ARBA00022898"/>
    </source>
</evidence>
<dbReference type="CDD" id="cd06828">
    <property type="entry name" value="PLPDE_III_DapDC"/>
    <property type="match status" value="1"/>
</dbReference>
<feature type="binding site" evidence="5">
    <location>
        <begin position="273"/>
        <end position="276"/>
    </location>
    <ligand>
        <name>pyridoxal 5'-phosphate</name>
        <dbReference type="ChEBI" id="CHEBI:597326"/>
    </ligand>
</feature>
<evidence type="ECO:0000256" key="6">
    <source>
        <dbReference type="PIRSR" id="PIRSR600183-50"/>
    </source>
</evidence>
<keyword evidence="3 5" id="KW-0663">Pyridoxal phosphate</keyword>
<feature type="domain" description="Orn/DAP/Arg decarboxylase 2 C-terminal" evidence="7">
    <location>
        <begin position="25"/>
        <end position="369"/>
    </location>
</feature>
<dbReference type="InterPro" id="IPR000183">
    <property type="entry name" value="Orn/DAP/Arg_de-COase"/>
</dbReference>
<feature type="modified residue" description="N6-(pyridoxal phosphate)lysine" evidence="5 6">
    <location>
        <position position="57"/>
    </location>
</feature>
<comment type="caution">
    <text evidence="5">Lacks conserved residue(s) required for the propagation of feature annotation.</text>
</comment>
<evidence type="ECO:0000313" key="10">
    <source>
        <dbReference type="Proteomes" id="UP000187735"/>
    </source>
</evidence>
<sequence>MPNTKSLPFDEATIKAIAEKYPTPFYLYDEKGIRETCRQLNSAFSWVDGFRNYFAVKATPNPHILQIVKEEGLGGDCSSPAELTLCDKVGLHGEEIMFTSNNTPASEYKAAKDVGAVINLDDISHIDYADKTVGLPELVSFRYNPGPARTGNVIIGNPSEAKYGFTEAQLFEGYEMLKQRGVKRFALHTMVASNELDGSFFVETSRMLFDLAIRIQKQVGVRIEFVNLGGGIGIPYRPEESPVDLAKLGSEVRALYEEMIVPAGLDPLRVVLENGRVITGPHGYLITECIHHKHIYRDYVGVDACMANLMRPGMYGAYHHITVLGKEDAAADRKVDVVGSLCENNDKFAIERELPAIERGDLLAIHDAGAHGHAMGFQYNGKLRSAELLLQENGDVRQIRRAETYDDYFATLDFAPFGG</sequence>
<dbReference type="PRINTS" id="PR01179">
    <property type="entry name" value="ODADCRBXLASE"/>
</dbReference>
<dbReference type="FunFam" id="3.20.20.10:FF:000003">
    <property type="entry name" value="Diaminopimelate decarboxylase"/>
    <property type="match status" value="1"/>
</dbReference>
<feature type="active site" description="Proton donor" evidence="6">
    <location>
        <position position="342"/>
    </location>
</feature>
<dbReference type="OrthoDB" id="9802241at2"/>
<feature type="binding site" evidence="5">
    <location>
        <position position="343"/>
    </location>
    <ligand>
        <name>substrate</name>
    </ligand>
</feature>
<comment type="pathway">
    <text evidence="5">Amino-acid biosynthesis; L-lysine biosynthesis via DAP pathway; L-lysine from DL-2,6-diaminopimelate: step 1/1.</text>
</comment>
<dbReference type="Gene3D" id="3.20.20.10">
    <property type="entry name" value="Alanine racemase"/>
    <property type="match status" value="1"/>
</dbReference>
<dbReference type="GO" id="GO:0008836">
    <property type="term" value="F:diaminopimelate decarboxylase activity"/>
    <property type="evidence" value="ECO:0007669"/>
    <property type="project" value="UniProtKB-UniRule"/>
</dbReference>
<dbReference type="EMBL" id="CP017641">
    <property type="protein sequence ID" value="APZ91429.1"/>
    <property type="molecule type" value="Genomic_DNA"/>
</dbReference>
<gene>
    <name evidence="5 9" type="primary">lysA</name>
    <name evidence="9" type="ORF">Fuma_01017</name>
</gene>
<comment type="similarity">
    <text evidence="5">Belongs to the Orn/Lys/Arg decarboxylase class-II family. LysA subfamily.</text>
</comment>
<evidence type="ECO:0000259" key="8">
    <source>
        <dbReference type="Pfam" id="PF02784"/>
    </source>
</evidence>
<dbReference type="KEGG" id="fmr:Fuma_01017"/>
<dbReference type="STRING" id="1891926.Fuma_01017"/>
<dbReference type="InterPro" id="IPR002986">
    <property type="entry name" value="DAP_deCOOHase_LysA"/>
</dbReference>
<proteinExistence type="inferred from homology"/>
<feature type="domain" description="Orn/DAP/Arg decarboxylase 2 N-terminal" evidence="8">
    <location>
        <begin position="33"/>
        <end position="279"/>
    </location>
</feature>
<comment type="catalytic activity">
    <reaction evidence="5">
        <text>meso-2,6-diaminopimelate + H(+) = L-lysine + CO2</text>
        <dbReference type="Rhea" id="RHEA:15101"/>
        <dbReference type="ChEBI" id="CHEBI:15378"/>
        <dbReference type="ChEBI" id="CHEBI:16526"/>
        <dbReference type="ChEBI" id="CHEBI:32551"/>
        <dbReference type="ChEBI" id="CHEBI:57791"/>
        <dbReference type="EC" id="4.1.1.20"/>
    </reaction>
</comment>
<dbReference type="RefSeq" id="WP_077023193.1">
    <property type="nucleotide sequence ID" value="NZ_CP017641.1"/>
</dbReference>
<feature type="binding site" evidence="5">
    <location>
        <position position="231"/>
    </location>
    <ligand>
        <name>pyridoxal 5'-phosphate</name>
        <dbReference type="ChEBI" id="CHEBI:597326"/>
    </ligand>
</feature>
<dbReference type="Pfam" id="PF02784">
    <property type="entry name" value="Orn_Arg_deC_N"/>
    <property type="match status" value="1"/>
</dbReference>
<dbReference type="SUPFAM" id="SSF51419">
    <property type="entry name" value="PLP-binding barrel"/>
    <property type="match status" value="1"/>
</dbReference>
<keyword evidence="10" id="KW-1185">Reference proteome</keyword>
<evidence type="ECO:0000313" key="9">
    <source>
        <dbReference type="EMBL" id="APZ91429.1"/>
    </source>
</evidence>
<dbReference type="GO" id="GO:0030170">
    <property type="term" value="F:pyridoxal phosphate binding"/>
    <property type="evidence" value="ECO:0007669"/>
    <property type="project" value="UniProtKB-UniRule"/>
</dbReference>
<dbReference type="GO" id="GO:0009089">
    <property type="term" value="P:lysine biosynthetic process via diaminopimelate"/>
    <property type="evidence" value="ECO:0007669"/>
    <property type="project" value="UniProtKB-UniRule"/>
</dbReference>
<dbReference type="InterPro" id="IPR022644">
    <property type="entry name" value="De-COase2_N"/>
</dbReference>
<dbReference type="InterPro" id="IPR029066">
    <property type="entry name" value="PLP-binding_barrel"/>
</dbReference>
<dbReference type="SUPFAM" id="SSF50621">
    <property type="entry name" value="Alanine racemase C-terminal domain-like"/>
    <property type="match status" value="1"/>
</dbReference>
<dbReference type="InterPro" id="IPR009006">
    <property type="entry name" value="Ala_racemase/Decarboxylase_C"/>
</dbReference>
<feature type="binding site" evidence="5">
    <location>
        <position position="276"/>
    </location>
    <ligand>
        <name>substrate</name>
    </ligand>
</feature>
<evidence type="ECO:0000259" key="7">
    <source>
        <dbReference type="Pfam" id="PF00278"/>
    </source>
</evidence>
<feature type="binding site" evidence="5">
    <location>
        <position position="315"/>
    </location>
    <ligand>
        <name>substrate</name>
    </ligand>
</feature>
<keyword evidence="2 5" id="KW-0210">Decarboxylase</keyword>
<dbReference type="Pfam" id="PF00278">
    <property type="entry name" value="Orn_DAP_Arg_deC"/>
    <property type="match status" value="1"/>
</dbReference>
<keyword evidence="5" id="KW-0028">Amino-acid biosynthesis</keyword>
<comment type="function">
    <text evidence="5">Specifically catalyzes the decarboxylation of meso-diaminopimelate (meso-DAP) to L-lysine.</text>
</comment>
<dbReference type="PANTHER" id="PTHR43727:SF2">
    <property type="entry name" value="GROUP IV DECARBOXYLASE"/>
    <property type="match status" value="1"/>
</dbReference>
<dbReference type="InterPro" id="IPR022657">
    <property type="entry name" value="De-COase2_CS"/>
</dbReference>
<dbReference type="UniPathway" id="UPA00034">
    <property type="reaction ID" value="UER00027"/>
</dbReference>
<dbReference type="InterPro" id="IPR022643">
    <property type="entry name" value="De-COase2_C"/>
</dbReference>
<evidence type="ECO:0000256" key="4">
    <source>
        <dbReference type="ARBA" id="ARBA00023239"/>
    </source>
</evidence>